<reference evidence="3" key="1">
    <citation type="journal article" date="2019" name="Int. J. Syst. Evol. Microbiol.">
        <title>The Global Catalogue of Microorganisms (GCM) 10K type strain sequencing project: providing services to taxonomists for standard genome sequencing and annotation.</title>
        <authorList>
            <consortium name="The Broad Institute Genomics Platform"/>
            <consortium name="The Broad Institute Genome Sequencing Center for Infectious Disease"/>
            <person name="Wu L."/>
            <person name="Ma J."/>
        </authorList>
    </citation>
    <scope>NUCLEOTIDE SEQUENCE [LARGE SCALE GENOMIC DNA]</scope>
    <source>
        <strain evidence="3">JCM 9371</strain>
    </source>
</reference>
<evidence type="ECO:0000313" key="2">
    <source>
        <dbReference type="EMBL" id="MFD0686823.1"/>
    </source>
</evidence>
<evidence type="ECO:0000313" key="3">
    <source>
        <dbReference type="Proteomes" id="UP001597063"/>
    </source>
</evidence>
<gene>
    <name evidence="2" type="ORF">ACFQZM_20155</name>
</gene>
<name>A0ABW2XJZ1_9ACTN</name>
<dbReference type="EMBL" id="JBHTGP010000011">
    <property type="protein sequence ID" value="MFD0686823.1"/>
    <property type="molecule type" value="Genomic_DNA"/>
</dbReference>
<proteinExistence type="predicted"/>
<dbReference type="RefSeq" id="WP_131760327.1">
    <property type="nucleotide sequence ID" value="NZ_CAACUY010000111.1"/>
</dbReference>
<protein>
    <recommendedName>
        <fullName evidence="4">Secreted protein</fullName>
    </recommendedName>
</protein>
<feature type="compositionally biased region" description="Acidic residues" evidence="1">
    <location>
        <begin position="67"/>
        <end position="83"/>
    </location>
</feature>
<dbReference type="Proteomes" id="UP001597063">
    <property type="component" value="Unassembled WGS sequence"/>
</dbReference>
<organism evidence="2 3">
    <name type="scientific">Actinomadura fibrosa</name>
    <dbReference type="NCBI Taxonomy" id="111802"/>
    <lineage>
        <taxon>Bacteria</taxon>
        <taxon>Bacillati</taxon>
        <taxon>Actinomycetota</taxon>
        <taxon>Actinomycetes</taxon>
        <taxon>Streptosporangiales</taxon>
        <taxon>Thermomonosporaceae</taxon>
        <taxon>Actinomadura</taxon>
    </lineage>
</organism>
<comment type="caution">
    <text evidence="2">The sequence shown here is derived from an EMBL/GenBank/DDBJ whole genome shotgun (WGS) entry which is preliminary data.</text>
</comment>
<evidence type="ECO:0008006" key="4">
    <source>
        <dbReference type="Google" id="ProtNLM"/>
    </source>
</evidence>
<keyword evidence="3" id="KW-1185">Reference proteome</keyword>
<accession>A0ABW2XJZ1</accession>
<evidence type="ECO:0000256" key="1">
    <source>
        <dbReference type="SAM" id="MobiDB-lite"/>
    </source>
</evidence>
<sequence length="83" mass="8424">MDNHEVRQEWLLVVVTAGAALLAVPLTAGALMLGAALASDGAPLVSIPATGNAHSVVHQPVQQHGDPDEDGQDGDSDSDSDSN</sequence>
<feature type="region of interest" description="Disordered" evidence="1">
    <location>
        <begin position="53"/>
        <end position="83"/>
    </location>
</feature>